<sequence>MNITCQHCQGQFRIPDEKVPKGQSFSLGCPKCKKKITVNAEQNGPAAPAAPPKGAQAPPQKGKTSKLMDEISSRGYDADDKPFDFLEEGARTALLCELDPVYKAKIKEALTSLGYLVTEPGAAREALKQMRFHVFDIIVLNEMFDTDEPENNHVLKFLSRMVISTRRKIFVALVSNNHRTMDNMAAFAKSVNITINPSGIDDIDKILTRAIAENTLFYKVFMQAMEDAGRV</sequence>
<feature type="domain" description="Zinc finger/thioredoxin putative" evidence="2">
    <location>
        <begin position="1"/>
        <end position="36"/>
    </location>
</feature>
<evidence type="ECO:0000259" key="2">
    <source>
        <dbReference type="Pfam" id="PF13717"/>
    </source>
</evidence>
<feature type="region of interest" description="Disordered" evidence="1">
    <location>
        <begin position="40"/>
        <end position="68"/>
    </location>
</feature>
<accession>A0A1M6WNU3</accession>
<name>A0A1M6WNU3_9BACT</name>
<reference evidence="4" key="1">
    <citation type="submission" date="2016-11" db="EMBL/GenBank/DDBJ databases">
        <authorList>
            <person name="Varghese N."/>
            <person name="Submissions S."/>
        </authorList>
    </citation>
    <scope>NUCLEOTIDE SEQUENCE [LARGE SCALE GENOMIC DNA]</scope>
    <source>
        <strain evidence="4">DSM 16219</strain>
    </source>
</reference>
<dbReference type="SUPFAM" id="SSF52172">
    <property type="entry name" value="CheY-like"/>
    <property type="match status" value="1"/>
</dbReference>
<dbReference type="RefSeq" id="WP_073478367.1">
    <property type="nucleotide sequence ID" value="NZ_FQZU01000039.1"/>
</dbReference>
<dbReference type="InterPro" id="IPR011723">
    <property type="entry name" value="Znf/thioredoxin_put"/>
</dbReference>
<evidence type="ECO:0000313" key="4">
    <source>
        <dbReference type="Proteomes" id="UP000183994"/>
    </source>
</evidence>
<evidence type="ECO:0000256" key="1">
    <source>
        <dbReference type="SAM" id="MobiDB-lite"/>
    </source>
</evidence>
<evidence type="ECO:0000313" key="3">
    <source>
        <dbReference type="EMBL" id="SHK95368.1"/>
    </source>
</evidence>
<dbReference type="Pfam" id="PF13717">
    <property type="entry name" value="Zn_ribbon_4"/>
    <property type="match status" value="1"/>
</dbReference>
<gene>
    <name evidence="3" type="ORF">SAMN02745216_04366</name>
</gene>
<dbReference type="Proteomes" id="UP000183994">
    <property type="component" value="Unassembled WGS sequence"/>
</dbReference>
<dbReference type="OrthoDB" id="5432773at2"/>
<dbReference type="InterPro" id="IPR011006">
    <property type="entry name" value="CheY-like_superfamily"/>
</dbReference>
<dbReference type="EMBL" id="FQZU01000039">
    <property type="protein sequence ID" value="SHK95368.1"/>
    <property type="molecule type" value="Genomic_DNA"/>
</dbReference>
<keyword evidence="4" id="KW-1185">Reference proteome</keyword>
<dbReference type="STRING" id="1121393.SAMN02745216_04366"/>
<organism evidence="3 4">
    <name type="scientific">Desulfatibacillum alkenivorans DSM 16219</name>
    <dbReference type="NCBI Taxonomy" id="1121393"/>
    <lineage>
        <taxon>Bacteria</taxon>
        <taxon>Pseudomonadati</taxon>
        <taxon>Thermodesulfobacteriota</taxon>
        <taxon>Desulfobacteria</taxon>
        <taxon>Desulfobacterales</taxon>
        <taxon>Desulfatibacillaceae</taxon>
        <taxon>Desulfatibacillum</taxon>
    </lineage>
</organism>
<dbReference type="AlphaFoldDB" id="A0A1M6WNU3"/>
<proteinExistence type="predicted"/>
<protein>
    <submittedName>
        <fullName evidence="3">MJ0042 family finger-like domain-containing protein</fullName>
    </submittedName>
</protein>
<feature type="compositionally biased region" description="Low complexity" evidence="1">
    <location>
        <begin position="44"/>
        <end position="62"/>
    </location>
</feature>